<dbReference type="KEGG" id="lxl:KDY119_02715"/>
<dbReference type="Gene3D" id="3.40.190.10">
    <property type="entry name" value="Periplasmic binding protein-like II"/>
    <property type="match status" value="2"/>
</dbReference>
<evidence type="ECO:0000256" key="5">
    <source>
        <dbReference type="SAM" id="MobiDB-lite"/>
    </source>
</evidence>
<keyword evidence="4" id="KW-0804">Transcription</keyword>
<dbReference type="Proteomes" id="UP000326702">
    <property type="component" value="Chromosome"/>
</dbReference>
<keyword evidence="3" id="KW-0238">DNA-binding</keyword>
<dbReference type="GO" id="GO:0032993">
    <property type="term" value="C:protein-DNA complex"/>
    <property type="evidence" value="ECO:0007669"/>
    <property type="project" value="TreeGrafter"/>
</dbReference>
<dbReference type="Gene3D" id="3.40.190.290">
    <property type="match status" value="1"/>
</dbReference>
<dbReference type="AlphaFoldDB" id="A0A5P9QD18"/>
<sequence>MTRGPDDGPEPDDAAVPDHADAPRAFRLGYVPGATPGKWARTWAQRRPDRPLDLVPVPAAEAADLLRAGSVDAALLRLPVDRDGLHAIALYDEAAVVVVPKDHLLAALEESEHVPLAELDDEVLLQPADDVLAWPGPVPGRRPVEQPTTTGLAVELVAAGIGVLVVPQSLARLHHRKDLTYRLLDDAPSAPVALAWPVDATTDDVDDFVGIVRGRTANSSRGRRAEVTEPASKGRASSASAKRPQDGAGQGRGGMRAGGGARARGAAKGRGGKPGAGRTGGSRRRPR</sequence>
<dbReference type="PANTHER" id="PTHR30346:SF0">
    <property type="entry name" value="HCA OPERON TRANSCRIPTIONAL ACTIVATOR HCAR"/>
    <property type="match status" value="1"/>
</dbReference>
<feature type="compositionally biased region" description="Low complexity" evidence="5">
    <location>
        <begin position="231"/>
        <end position="242"/>
    </location>
</feature>
<dbReference type="CDD" id="cd08414">
    <property type="entry name" value="PBP2_LTTR_aromatics_like"/>
    <property type="match status" value="1"/>
</dbReference>
<evidence type="ECO:0000256" key="1">
    <source>
        <dbReference type="ARBA" id="ARBA00009437"/>
    </source>
</evidence>
<organism evidence="7 8">
    <name type="scientific">Luteimicrobium xylanilyticum</name>
    <dbReference type="NCBI Taxonomy" id="1133546"/>
    <lineage>
        <taxon>Bacteria</taxon>
        <taxon>Bacillati</taxon>
        <taxon>Actinomycetota</taxon>
        <taxon>Actinomycetes</taxon>
        <taxon>Micrococcales</taxon>
        <taxon>Luteimicrobium</taxon>
    </lineage>
</organism>
<dbReference type="InterPro" id="IPR005119">
    <property type="entry name" value="LysR_subst-bd"/>
</dbReference>
<keyword evidence="8" id="KW-1185">Reference proteome</keyword>
<dbReference type="GO" id="GO:0003677">
    <property type="term" value="F:DNA binding"/>
    <property type="evidence" value="ECO:0007669"/>
    <property type="project" value="UniProtKB-KW"/>
</dbReference>
<feature type="domain" description="LysR substrate-binding" evidence="6">
    <location>
        <begin position="39"/>
        <end position="214"/>
    </location>
</feature>
<dbReference type="SUPFAM" id="SSF53850">
    <property type="entry name" value="Periplasmic binding protein-like II"/>
    <property type="match status" value="1"/>
</dbReference>
<accession>A0A5P9QD18</accession>
<name>A0A5P9QD18_9MICO</name>
<feature type="region of interest" description="Disordered" evidence="5">
    <location>
        <begin position="1"/>
        <end position="21"/>
    </location>
</feature>
<keyword evidence="2" id="KW-0805">Transcription regulation</keyword>
<dbReference type="GO" id="GO:0003700">
    <property type="term" value="F:DNA-binding transcription factor activity"/>
    <property type="evidence" value="ECO:0007669"/>
    <property type="project" value="TreeGrafter"/>
</dbReference>
<feature type="compositionally biased region" description="Gly residues" evidence="5">
    <location>
        <begin position="248"/>
        <end position="264"/>
    </location>
</feature>
<comment type="similarity">
    <text evidence="1">Belongs to the LysR transcriptional regulatory family.</text>
</comment>
<evidence type="ECO:0000313" key="7">
    <source>
        <dbReference type="EMBL" id="QFU99189.1"/>
    </source>
</evidence>
<dbReference type="EMBL" id="CP045529">
    <property type="protein sequence ID" value="QFU99189.1"/>
    <property type="molecule type" value="Genomic_DNA"/>
</dbReference>
<dbReference type="Pfam" id="PF03466">
    <property type="entry name" value="LysR_substrate"/>
    <property type="match status" value="1"/>
</dbReference>
<gene>
    <name evidence="7" type="ORF">KDY119_02715</name>
</gene>
<dbReference type="PANTHER" id="PTHR30346">
    <property type="entry name" value="TRANSCRIPTIONAL DUAL REGULATOR HCAR-RELATED"/>
    <property type="match status" value="1"/>
</dbReference>
<evidence type="ECO:0000256" key="3">
    <source>
        <dbReference type="ARBA" id="ARBA00023125"/>
    </source>
</evidence>
<feature type="region of interest" description="Disordered" evidence="5">
    <location>
        <begin position="217"/>
        <end position="287"/>
    </location>
</feature>
<evidence type="ECO:0000256" key="2">
    <source>
        <dbReference type="ARBA" id="ARBA00023015"/>
    </source>
</evidence>
<protein>
    <submittedName>
        <fullName evidence="7">Putative hydrogen peroxide-inducible protein activator</fullName>
    </submittedName>
</protein>
<evidence type="ECO:0000256" key="4">
    <source>
        <dbReference type="ARBA" id="ARBA00023163"/>
    </source>
</evidence>
<evidence type="ECO:0000259" key="6">
    <source>
        <dbReference type="Pfam" id="PF03466"/>
    </source>
</evidence>
<evidence type="ECO:0000313" key="8">
    <source>
        <dbReference type="Proteomes" id="UP000326702"/>
    </source>
</evidence>
<reference evidence="7 8" key="1">
    <citation type="submission" date="2019-10" db="EMBL/GenBank/DDBJ databases">
        <title>Genome sequence of Luteimicrobium xylanilyticum HY-24.</title>
        <authorList>
            <person name="Kim D.Y."/>
            <person name="Park H.-Y."/>
        </authorList>
    </citation>
    <scope>NUCLEOTIDE SEQUENCE [LARGE SCALE GENOMIC DNA]</scope>
    <source>
        <strain evidence="7 8">HY-24</strain>
    </source>
</reference>
<proteinExistence type="inferred from homology"/>